<accession>A0A7D5KM77</accession>
<organism evidence="3 4">
    <name type="scientific">Halorarum halophilum</name>
    <dbReference type="NCBI Taxonomy" id="2743090"/>
    <lineage>
        <taxon>Archaea</taxon>
        <taxon>Methanobacteriati</taxon>
        <taxon>Methanobacteriota</taxon>
        <taxon>Stenosarchaea group</taxon>
        <taxon>Halobacteria</taxon>
        <taxon>Halobacteriales</taxon>
        <taxon>Haloferacaceae</taxon>
        <taxon>Halorarum</taxon>
    </lineage>
</organism>
<name>A0A7D5KM77_9EURY</name>
<dbReference type="GeneID" id="56028750"/>
<dbReference type="InterPro" id="IPR006626">
    <property type="entry name" value="PbH1"/>
</dbReference>
<evidence type="ECO:0000256" key="1">
    <source>
        <dbReference type="SAM" id="MobiDB-lite"/>
    </source>
</evidence>
<reference evidence="3 4" key="1">
    <citation type="submission" date="2020-07" db="EMBL/GenBank/DDBJ databases">
        <title>Gai3-2, isolated from salt lake.</title>
        <authorList>
            <person name="Cui H."/>
            <person name="Shi X."/>
        </authorList>
    </citation>
    <scope>NUCLEOTIDE SEQUENCE [LARGE SCALE GENOMIC DNA]</scope>
    <source>
        <strain evidence="3 4">Gai3-2</strain>
    </source>
</reference>
<dbReference type="Proteomes" id="UP000509750">
    <property type="component" value="Chromosome"/>
</dbReference>
<dbReference type="InterPro" id="IPR012334">
    <property type="entry name" value="Pectin_lyas_fold"/>
</dbReference>
<dbReference type="SUPFAM" id="SSF51126">
    <property type="entry name" value="Pectin lyase-like"/>
    <property type="match status" value="2"/>
</dbReference>
<dbReference type="OrthoDB" id="290472at2157"/>
<dbReference type="RefSeq" id="WP_179169057.1">
    <property type="nucleotide sequence ID" value="NZ_CP058529.1"/>
</dbReference>
<dbReference type="KEGG" id="halg:HUG10_07915"/>
<keyword evidence="4" id="KW-1185">Reference proteome</keyword>
<dbReference type="InterPro" id="IPR011050">
    <property type="entry name" value="Pectin_lyase_fold/virulence"/>
</dbReference>
<feature type="compositionally biased region" description="Polar residues" evidence="1">
    <location>
        <begin position="528"/>
        <end position="540"/>
    </location>
</feature>
<dbReference type="AlphaFoldDB" id="A0A7D5KM77"/>
<protein>
    <submittedName>
        <fullName evidence="3">Right-handed parallel beta-helix repeat-containing protein</fullName>
    </submittedName>
</protein>
<gene>
    <name evidence="3" type="ORF">HUG10_07915</name>
</gene>
<proteinExistence type="predicted"/>
<dbReference type="EMBL" id="CP058529">
    <property type="protein sequence ID" value="QLG27482.1"/>
    <property type="molecule type" value="Genomic_DNA"/>
</dbReference>
<dbReference type="InterPro" id="IPR007742">
    <property type="entry name" value="NosD_dom"/>
</dbReference>
<feature type="region of interest" description="Disordered" evidence="1">
    <location>
        <begin position="493"/>
        <end position="554"/>
    </location>
</feature>
<dbReference type="SMART" id="SM00710">
    <property type="entry name" value="PbH1"/>
    <property type="match status" value="13"/>
</dbReference>
<evidence type="ECO:0000259" key="2">
    <source>
        <dbReference type="Pfam" id="PF05048"/>
    </source>
</evidence>
<sequence>MRTILTILAIAGVVVTGTMVSPAVVTAQESDTQTITSCTTITEPGVYALGNDITNTSADSCIQIESGDVVLDGEGHSLTGDGDGVAVDVTAHEERNQDPYVNVTVRDLQVESWGTGLEFVNTRNATASDVTVTDADIGVRAGSSTAHLPGYDATAHGTTVVDSTVRDVGYGVVGEISNDVEVVDNTVAEYDDVGVRLDVVSNSSFSGNEIVGSNESRDAAIRLGATEDPYDDGSHDNVIESNRIVDSIVDVDLERDSVTRNRVVRNDVTRGGIHVSGSRGPATRTVVAGNELTDSSIDVVLASGVTVEENVLTNPGAAPDESIRLNDAGPVTVRNNSITGASTGILIEHLSKENTVVDNTVTDSDVGVTIQEDSVNNTVEGNTIANNGNGVEISLVDSYEDGTNYVRGNDIVDNENGVFVEATDQPLVVESNQISDNENGIKVQASAVCSAGAEGAELLSVHGNTLADNAAYGVLNENGDVLNATGNFWGASDGPSSADDADAPFEDPVTGELANGSGTAVSEDPNAAGQSNVHFDSWLQQPPEDAGAGNESAS</sequence>
<dbReference type="Gene3D" id="2.160.20.10">
    <property type="entry name" value="Single-stranded right-handed beta-helix, Pectin lyase-like"/>
    <property type="match status" value="2"/>
</dbReference>
<evidence type="ECO:0000313" key="4">
    <source>
        <dbReference type="Proteomes" id="UP000509750"/>
    </source>
</evidence>
<dbReference type="Pfam" id="PF05048">
    <property type="entry name" value="NosD"/>
    <property type="match status" value="1"/>
</dbReference>
<evidence type="ECO:0000313" key="3">
    <source>
        <dbReference type="EMBL" id="QLG27482.1"/>
    </source>
</evidence>
<feature type="domain" description="Periplasmic copper-binding protein NosD beta helix" evidence="2">
    <location>
        <begin position="232"/>
        <end position="393"/>
    </location>
</feature>